<dbReference type="PATRIC" id="fig|1263867.3.peg.5427"/>
<proteinExistence type="predicted"/>
<reference evidence="1" key="2">
    <citation type="journal article" date="2013" name="Mar. Genomics">
        <title>Expression of sulfatases in Rhodopirellula baltica and the diversity of sulfatases in the genus Rhodopirellula.</title>
        <authorList>
            <person name="Wegner C.E."/>
            <person name="Richter-Heitmann T."/>
            <person name="Klindworth A."/>
            <person name="Klockow C."/>
            <person name="Richter M."/>
            <person name="Achstetter T."/>
            <person name="Glockner F.O."/>
            <person name="Harder J."/>
        </authorList>
    </citation>
    <scope>NUCLEOTIDE SEQUENCE [LARGE SCALE GENOMIC DNA]</scope>
    <source>
        <strain evidence="1">6C</strain>
    </source>
</reference>
<name>M2AW23_9BACT</name>
<evidence type="ECO:0000313" key="2">
    <source>
        <dbReference type="Proteomes" id="UP000011529"/>
    </source>
</evidence>
<dbReference type="Proteomes" id="UP000011529">
    <property type="component" value="Unassembled WGS sequence"/>
</dbReference>
<organism evidence="1 2">
    <name type="scientific">Rhodopirellula europaea 6C</name>
    <dbReference type="NCBI Taxonomy" id="1263867"/>
    <lineage>
        <taxon>Bacteria</taxon>
        <taxon>Pseudomonadati</taxon>
        <taxon>Planctomycetota</taxon>
        <taxon>Planctomycetia</taxon>
        <taxon>Pirellulales</taxon>
        <taxon>Pirellulaceae</taxon>
        <taxon>Rhodopirellula</taxon>
    </lineage>
</organism>
<dbReference type="AlphaFoldDB" id="M2AW23"/>
<sequence>MIDEEIYMNRKPTRLGAQGEQRPKMMSNNDIAKELQFSLQTVRRLIDSGAMPEPYRIGRLVRTPREIFEKWVDLGCPDLRIESKQAEFKNEKPLRGSKAKNVVKEQKVAELLATAKDRGFKLQVATELMQ</sequence>
<dbReference type="EMBL" id="ANMO01000226">
    <property type="protein sequence ID" value="EMB14199.1"/>
    <property type="molecule type" value="Genomic_DNA"/>
</dbReference>
<accession>M2AW23</accession>
<keyword evidence="2" id="KW-1185">Reference proteome</keyword>
<evidence type="ECO:0000313" key="1">
    <source>
        <dbReference type="EMBL" id="EMB14199.1"/>
    </source>
</evidence>
<reference evidence="1" key="1">
    <citation type="submission" date="2012-11" db="EMBL/GenBank/DDBJ databases">
        <title>Permanent draft genomes of Rhodopirellula europaea strain SH398 and 6C.</title>
        <authorList>
            <person name="Richter M."/>
            <person name="Richter-Heitmann T."/>
            <person name="Frank C."/>
            <person name="Harder J."/>
            <person name="Glockner F.O."/>
        </authorList>
    </citation>
    <scope>NUCLEOTIDE SEQUENCE</scope>
    <source>
        <strain evidence="1">6C</strain>
    </source>
</reference>
<protein>
    <submittedName>
        <fullName evidence="1">Uncharacterized protein</fullName>
    </submittedName>
</protein>
<comment type="caution">
    <text evidence="1">The sequence shown here is derived from an EMBL/GenBank/DDBJ whole genome shotgun (WGS) entry which is preliminary data.</text>
</comment>
<gene>
    <name evidence="1" type="ORF">RE6C_05068</name>
</gene>